<protein>
    <submittedName>
        <fullName evidence="2">Uncharacterized protein</fullName>
    </submittedName>
</protein>
<evidence type="ECO:0000313" key="3">
    <source>
        <dbReference type="Proteomes" id="UP000638014"/>
    </source>
</evidence>
<proteinExistence type="predicted"/>
<dbReference type="Proteomes" id="UP000638014">
    <property type="component" value="Unassembled WGS sequence"/>
</dbReference>
<keyword evidence="1" id="KW-1133">Transmembrane helix</keyword>
<evidence type="ECO:0000256" key="1">
    <source>
        <dbReference type="SAM" id="Phobius"/>
    </source>
</evidence>
<organism evidence="2 3">
    <name type="scientific">Neiella litorisoli</name>
    <dbReference type="NCBI Taxonomy" id="2771431"/>
    <lineage>
        <taxon>Bacteria</taxon>
        <taxon>Pseudomonadati</taxon>
        <taxon>Pseudomonadota</taxon>
        <taxon>Gammaproteobacteria</taxon>
        <taxon>Alteromonadales</taxon>
        <taxon>Echinimonadaceae</taxon>
        <taxon>Neiella</taxon>
    </lineage>
</organism>
<evidence type="ECO:0000313" key="2">
    <source>
        <dbReference type="EMBL" id="MBD1389468.1"/>
    </source>
</evidence>
<name>A0A8J6QIQ5_9GAMM</name>
<comment type="caution">
    <text evidence="2">The sequence shown here is derived from an EMBL/GenBank/DDBJ whole genome shotgun (WGS) entry which is preliminary data.</text>
</comment>
<feature type="transmembrane region" description="Helical" evidence="1">
    <location>
        <begin position="12"/>
        <end position="33"/>
    </location>
</feature>
<keyword evidence="1" id="KW-0472">Membrane</keyword>
<sequence>MSTNAQQTQRVARLIATLKLIMIVGGIAAYVYWDSGFAWSVDHGQALSRFLSTMIFSIPWVLVVCWFANRTVCLFGSGLRRTTQ</sequence>
<accession>A0A8J6QIQ5</accession>
<dbReference type="AlphaFoldDB" id="A0A8J6QIQ5"/>
<keyword evidence="3" id="KW-1185">Reference proteome</keyword>
<dbReference type="RefSeq" id="WP_191144575.1">
    <property type="nucleotide sequence ID" value="NZ_JACXAF010000009.1"/>
</dbReference>
<reference evidence="2" key="1">
    <citation type="submission" date="2020-09" db="EMBL/GenBank/DDBJ databases">
        <title>A novel bacterium of genus Neiella, isolated from South China Sea.</title>
        <authorList>
            <person name="Huang H."/>
            <person name="Mo K."/>
            <person name="Hu Y."/>
        </authorList>
    </citation>
    <scope>NUCLEOTIDE SEQUENCE</scope>
    <source>
        <strain evidence="2">HB171785</strain>
    </source>
</reference>
<keyword evidence="1" id="KW-0812">Transmembrane</keyword>
<gene>
    <name evidence="2" type="ORF">IC617_08515</name>
</gene>
<dbReference type="EMBL" id="JACXAF010000009">
    <property type="protein sequence ID" value="MBD1389468.1"/>
    <property type="molecule type" value="Genomic_DNA"/>
</dbReference>
<feature type="transmembrane region" description="Helical" evidence="1">
    <location>
        <begin position="53"/>
        <end position="75"/>
    </location>
</feature>